<dbReference type="Proteomes" id="UP001501333">
    <property type="component" value="Unassembled WGS sequence"/>
</dbReference>
<dbReference type="InterPro" id="IPR029058">
    <property type="entry name" value="AB_hydrolase_fold"/>
</dbReference>
<feature type="chain" id="PRO_5046654339" evidence="2">
    <location>
        <begin position="25"/>
        <end position="324"/>
    </location>
</feature>
<dbReference type="InterPro" id="IPR000073">
    <property type="entry name" value="AB_hydrolase_1"/>
</dbReference>
<protein>
    <submittedName>
        <fullName evidence="4">Alpha/beta fold hydrolase</fullName>
    </submittedName>
</protein>
<dbReference type="GO" id="GO:0016787">
    <property type="term" value="F:hydrolase activity"/>
    <property type="evidence" value="ECO:0007669"/>
    <property type="project" value="UniProtKB-KW"/>
</dbReference>
<gene>
    <name evidence="4" type="ORF">GCM10022250_03510</name>
</gene>
<dbReference type="PANTHER" id="PTHR42977">
    <property type="entry name" value="HYDROLASE-RELATED"/>
    <property type="match status" value="1"/>
</dbReference>
<evidence type="ECO:0000256" key="2">
    <source>
        <dbReference type="SAM" id="SignalP"/>
    </source>
</evidence>
<feature type="signal peptide" evidence="2">
    <location>
        <begin position="1"/>
        <end position="24"/>
    </location>
</feature>
<name>A0ABP7XLS1_9FLAO</name>
<evidence type="ECO:0000259" key="3">
    <source>
        <dbReference type="Pfam" id="PF00561"/>
    </source>
</evidence>
<comment type="caution">
    <text evidence="4">The sequence shown here is derived from an EMBL/GenBank/DDBJ whole genome shotgun (WGS) entry which is preliminary data.</text>
</comment>
<reference evidence="5" key="1">
    <citation type="journal article" date="2019" name="Int. J. Syst. Evol. Microbiol.">
        <title>The Global Catalogue of Microorganisms (GCM) 10K type strain sequencing project: providing services to taxonomists for standard genome sequencing and annotation.</title>
        <authorList>
            <consortium name="The Broad Institute Genomics Platform"/>
            <consortium name="The Broad Institute Genome Sequencing Center for Infectious Disease"/>
            <person name="Wu L."/>
            <person name="Ma J."/>
        </authorList>
    </citation>
    <scope>NUCLEOTIDE SEQUENCE [LARGE SCALE GENOMIC DNA]</scope>
    <source>
        <strain evidence="5">JCM 17386</strain>
    </source>
</reference>
<keyword evidence="5" id="KW-1185">Reference proteome</keyword>
<dbReference type="InterPro" id="IPR051340">
    <property type="entry name" value="Haloalkane_dehalogenase"/>
</dbReference>
<evidence type="ECO:0000256" key="1">
    <source>
        <dbReference type="ARBA" id="ARBA00022801"/>
    </source>
</evidence>
<dbReference type="RefSeq" id="WP_229351050.1">
    <property type="nucleotide sequence ID" value="NZ_BAABAO010000003.1"/>
</dbReference>
<organism evidence="4 5">
    <name type="scientific">Flavobacterium chungbukense</name>
    <dbReference type="NCBI Taxonomy" id="877464"/>
    <lineage>
        <taxon>Bacteria</taxon>
        <taxon>Pseudomonadati</taxon>
        <taxon>Bacteroidota</taxon>
        <taxon>Flavobacteriia</taxon>
        <taxon>Flavobacteriales</taxon>
        <taxon>Flavobacteriaceae</taxon>
        <taxon>Flavobacterium</taxon>
    </lineage>
</organism>
<dbReference type="PANTHER" id="PTHR42977:SF3">
    <property type="entry name" value="AB HYDROLASE-1 DOMAIN-CONTAINING PROTEIN"/>
    <property type="match status" value="1"/>
</dbReference>
<keyword evidence="2" id="KW-0732">Signal</keyword>
<accession>A0ABP7XLS1</accession>
<feature type="domain" description="AB hydrolase-1" evidence="3">
    <location>
        <begin position="64"/>
        <end position="307"/>
    </location>
</feature>
<dbReference type="SUPFAM" id="SSF53474">
    <property type="entry name" value="alpha/beta-Hydrolases"/>
    <property type="match status" value="1"/>
</dbReference>
<sequence>MKNTIKLLTLILAAIMLQQTTAKAQVKNTLPVKENIEIHPDHYNKIKINGLNIFYREAGAKDAPTVLLLHGYPTSSHMFRNLIPILSKKYHVIAPDLPGFGFSDAPDHLKFEYTFDNLANTMQGFIDKLGLKRFAVYVFDYGAPTGYRLALANPEKITGIISQNGNAYEEGLSTGWNPIQKYWKDASQVNRDALKDFVSKESTWFQYHEGASDASLIAPETYTLDQHFLDRPGNIEIQLDLLKDYRTNVALYPKFQTYFRDQKPMMLAVWGSQDPYFLPAGAEAYKRDNPNASVKFYKTGHFALETHYKEIGADILLFLSKLPK</sequence>
<dbReference type="PRINTS" id="PR00111">
    <property type="entry name" value="ABHYDROLASE"/>
</dbReference>
<dbReference type="EMBL" id="BAABAO010000003">
    <property type="protein sequence ID" value="GAA4121671.1"/>
    <property type="molecule type" value="Genomic_DNA"/>
</dbReference>
<evidence type="ECO:0000313" key="4">
    <source>
        <dbReference type="EMBL" id="GAA4121671.1"/>
    </source>
</evidence>
<evidence type="ECO:0000313" key="5">
    <source>
        <dbReference type="Proteomes" id="UP001501333"/>
    </source>
</evidence>
<proteinExistence type="predicted"/>
<dbReference type="Pfam" id="PF00561">
    <property type="entry name" value="Abhydrolase_1"/>
    <property type="match status" value="1"/>
</dbReference>
<dbReference type="Gene3D" id="3.40.50.1820">
    <property type="entry name" value="alpha/beta hydrolase"/>
    <property type="match status" value="1"/>
</dbReference>
<keyword evidence="1 4" id="KW-0378">Hydrolase</keyword>